<dbReference type="InterPro" id="IPR032710">
    <property type="entry name" value="NTF2-like_dom_sf"/>
</dbReference>
<evidence type="ECO:0000256" key="6">
    <source>
        <dbReference type="SAM" id="Phobius"/>
    </source>
</evidence>
<keyword evidence="4 6" id="KW-0472">Membrane</keyword>
<reference evidence="8 9" key="1">
    <citation type="submission" date="2018-10" db="EMBL/GenBank/DDBJ databases">
        <title>Proposal of Lysobacter pythonis sp. nov. isolated from royal pythons (Python regius).</title>
        <authorList>
            <person name="Hans-Juergen B."/>
            <person name="Huptas C."/>
            <person name="Sandra B."/>
            <person name="Igor L."/>
            <person name="Joachim S."/>
            <person name="Siegfried S."/>
            <person name="Mareike W."/>
            <person name="Peter K."/>
        </authorList>
    </citation>
    <scope>NUCLEOTIDE SEQUENCE [LARGE SCALE GENOMIC DNA]</scope>
    <source>
        <strain evidence="8 9">4284/11</strain>
    </source>
</reference>
<evidence type="ECO:0000256" key="4">
    <source>
        <dbReference type="ARBA" id="ARBA00023136"/>
    </source>
</evidence>
<feature type="region of interest" description="Disordered" evidence="5">
    <location>
        <begin position="256"/>
        <end position="296"/>
    </location>
</feature>
<dbReference type="InterPro" id="IPR007430">
    <property type="entry name" value="VirB8"/>
</dbReference>
<dbReference type="Proteomes" id="UP000275012">
    <property type="component" value="Unassembled WGS sequence"/>
</dbReference>
<dbReference type="SUPFAM" id="SSF54427">
    <property type="entry name" value="NTF2-like"/>
    <property type="match status" value="1"/>
</dbReference>
<comment type="subcellular location">
    <subcellularLocation>
        <location evidence="1">Membrane</location>
        <topology evidence="1">Single-pass membrane protein</topology>
    </subcellularLocation>
</comment>
<dbReference type="EMBL" id="RFLY01000011">
    <property type="protein sequence ID" value="RMH90985.1"/>
    <property type="molecule type" value="Genomic_DNA"/>
</dbReference>
<dbReference type="OrthoDB" id="9816242at2"/>
<gene>
    <name evidence="8" type="ORF">EBB59_08520</name>
</gene>
<evidence type="ECO:0000256" key="5">
    <source>
        <dbReference type="SAM" id="MobiDB-lite"/>
    </source>
</evidence>
<proteinExistence type="predicted"/>
<dbReference type="CDD" id="cd16424">
    <property type="entry name" value="VirB8"/>
    <property type="match status" value="1"/>
</dbReference>
<name>A0A3M2HRU2_9GAMM</name>
<sequence>MKLKRKSPSEKIDQKTRKAVDFELTVADMARRSEKRAWRVAGASLLMSFALGGGLFYVIPHMEKREPYLIMADATTGTASMARLNESGAFDRMTASKAVNQSNVSQYVIARESYEPGGWISDRDNRVMYTMSSEKVRNGYMAERSRGNPNSLYNKYGGQAAVRTKILSIVLADAQPGRPPPGAVVRFQRQLYDVATGAIRPLDNKIATMEFTYRPEIGLNEKDSVVNPLRFHVTKYRVDQDFSTSLGEFPVNEAAYPQQQPSASAAADAAVAAQEDAAAPARPPAPSQLESQQEQR</sequence>
<keyword evidence="2 6" id="KW-0812">Transmembrane</keyword>
<dbReference type="AlphaFoldDB" id="A0A3M2HRU2"/>
<dbReference type="Gene3D" id="3.10.450.230">
    <property type="entry name" value="VirB8 protein"/>
    <property type="match status" value="1"/>
</dbReference>
<keyword evidence="9" id="KW-1185">Reference proteome</keyword>
<evidence type="ECO:0000313" key="8">
    <source>
        <dbReference type="EMBL" id="RMH90985.1"/>
    </source>
</evidence>
<evidence type="ECO:0000313" key="9">
    <source>
        <dbReference type="Proteomes" id="UP000275012"/>
    </source>
</evidence>
<evidence type="ECO:0000256" key="1">
    <source>
        <dbReference type="ARBA" id="ARBA00004167"/>
    </source>
</evidence>
<feature type="compositionally biased region" description="Low complexity" evidence="5">
    <location>
        <begin position="256"/>
        <end position="280"/>
    </location>
</feature>
<evidence type="ECO:0000259" key="7">
    <source>
        <dbReference type="Pfam" id="PF04335"/>
    </source>
</evidence>
<accession>A0A3M2HRU2</accession>
<feature type="transmembrane region" description="Helical" evidence="6">
    <location>
        <begin position="37"/>
        <end position="59"/>
    </location>
</feature>
<evidence type="ECO:0000256" key="3">
    <source>
        <dbReference type="ARBA" id="ARBA00022989"/>
    </source>
</evidence>
<dbReference type="RefSeq" id="WP_122101737.1">
    <property type="nucleotide sequence ID" value="NZ_RFLY01000011.1"/>
</dbReference>
<comment type="caution">
    <text evidence="8">The sequence shown here is derived from an EMBL/GenBank/DDBJ whole genome shotgun (WGS) entry which is preliminary data.</text>
</comment>
<protein>
    <submittedName>
        <fullName evidence="8">Type IV secretion system protein</fullName>
    </submittedName>
</protein>
<organism evidence="8 9">
    <name type="scientific">Solilutibacter pythonis</name>
    <dbReference type="NCBI Taxonomy" id="2483112"/>
    <lineage>
        <taxon>Bacteria</taxon>
        <taxon>Pseudomonadati</taxon>
        <taxon>Pseudomonadota</taxon>
        <taxon>Gammaproteobacteria</taxon>
        <taxon>Lysobacterales</taxon>
        <taxon>Lysobacteraceae</taxon>
        <taxon>Solilutibacter</taxon>
    </lineage>
</organism>
<feature type="domain" description="Bacterial virulence protein VirB8" evidence="7">
    <location>
        <begin position="19"/>
        <end position="241"/>
    </location>
</feature>
<evidence type="ECO:0000256" key="2">
    <source>
        <dbReference type="ARBA" id="ARBA00022692"/>
    </source>
</evidence>
<keyword evidence="3 6" id="KW-1133">Transmembrane helix</keyword>
<dbReference type="GO" id="GO:0016020">
    <property type="term" value="C:membrane"/>
    <property type="evidence" value="ECO:0007669"/>
    <property type="project" value="UniProtKB-SubCell"/>
</dbReference>
<dbReference type="Pfam" id="PF04335">
    <property type="entry name" value="VirB8"/>
    <property type="match status" value="1"/>
</dbReference>